<dbReference type="EMBL" id="JAGMVJ010000032">
    <property type="protein sequence ID" value="KAH7068461.1"/>
    <property type="molecule type" value="Genomic_DNA"/>
</dbReference>
<organism evidence="2 3">
    <name type="scientific">Paraphoma chrysanthemicola</name>
    <dbReference type="NCBI Taxonomy" id="798071"/>
    <lineage>
        <taxon>Eukaryota</taxon>
        <taxon>Fungi</taxon>
        <taxon>Dikarya</taxon>
        <taxon>Ascomycota</taxon>
        <taxon>Pezizomycotina</taxon>
        <taxon>Dothideomycetes</taxon>
        <taxon>Pleosporomycetidae</taxon>
        <taxon>Pleosporales</taxon>
        <taxon>Pleosporineae</taxon>
        <taxon>Phaeosphaeriaceae</taxon>
        <taxon>Paraphoma</taxon>
    </lineage>
</organism>
<dbReference type="AlphaFoldDB" id="A0A8K0QS18"/>
<evidence type="ECO:0000313" key="3">
    <source>
        <dbReference type="Proteomes" id="UP000813461"/>
    </source>
</evidence>
<name>A0A8K0QS18_9PLEO</name>
<proteinExistence type="predicted"/>
<evidence type="ECO:0000313" key="2">
    <source>
        <dbReference type="EMBL" id="KAH7068461.1"/>
    </source>
</evidence>
<accession>A0A8K0QS18</accession>
<dbReference type="Proteomes" id="UP000813461">
    <property type="component" value="Unassembled WGS sequence"/>
</dbReference>
<protein>
    <submittedName>
        <fullName evidence="2">Uncharacterized protein</fullName>
    </submittedName>
</protein>
<feature type="compositionally biased region" description="Acidic residues" evidence="1">
    <location>
        <begin position="68"/>
        <end position="79"/>
    </location>
</feature>
<evidence type="ECO:0000256" key="1">
    <source>
        <dbReference type="SAM" id="MobiDB-lite"/>
    </source>
</evidence>
<gene>
    <name evidence="2" type="ORF">FB567DRAFT_249341</name>
</gene>
<keyword evidence="3" id="KW-1185">Reference proteome</keyword>
<comment type="caution">
    <text evidence="2">The sequence shown here is derived from an EMBL/GenBank/DDBJ whole genome shotgun (WGS) entry which is preliminary data.</text>
</comment>
<sequence length="380" mass="41891">MPSSPLQPALQLTKILNHVHIPPSSAATSASEQSGSLDRFDASDGENSGPGSEDEVQYTKARFVHGEETEDGYEDEDGSMELSDRVEEDHNADMTLDGEATWYKSDTIEAFDRRHRSASRRFSPPLLFRRASEDPLPSSSFPYLPSEPSILPSPGGIRLECTSAATIPDTPFARTLKYFKQYAGKENSPSKSRRNASLPDEIAGLLAQRAEELEEEEEEEDLEQYREVDLAPMESIMGNPTAGDLILPNTPAKSWDPNLLEVEGTSPLGVKHAHGTEEKLLNEEVTRIRQPSVVTETEPPKPNILVELDQNDDKKAENSDKTFTKMQSQSTDPIQHPIFVNIIALLPEAMFWAAAAPVAKLGEKAHDAMVEKLSGILTKV</sequence>
<feature type="region of interest" description="Disordered" evidence="1">
    <location>
        <begin position="23"/>
        <end position="83"/>
    </location>
</feature>
<feature type="compositionally biased region" description="Polar residues" evidence="1">
    <location>
        <begin position="25"/>
        <end position="36"/>
    </location>
</feature>
<dbReference type="OrthoDB" id="3796057at2759"/>
<reference evidence="2" key="1">
    <citation type="journal article" date="2021" name="Nat. Commun.">
        <title>Genetic determinants of endophytism in the Arabidopsis root mycobiome.</title>
        <authorList>
            <person name="Mesny F."/>
            <person name="Miyauchi S."/>
            <person name="Thiergart T."/>
            <person name="Pickel B."/>
            <person name="Atanasova L."/>
            <person name="Karlsson M."/>
            <person name="Huettel B."/>
            <person name="Barry K.W."/>
            <person name="Haridas S."/>
            <person name="Chen C."/>
            <person name="Bauer D."/>
            <person name="Andreopoulos W."/>
            <person name="Pangilinan J."/>
            <person name="LaButti K."/>
            <person name="Riley R."/>
            <person name="Lipzen A."/>
            <person name="Clum A."/>
            <person name="Drula E."/>
            <person name="Henrissat B."/>
            <person name="Kohler A."/>
            <person name="Grigoriev I.V."/>
            <person name="Martin F.M."/>
            <person name="Hacquard S."/>
        </authorList>
    </citation>
    <scope>NUCLEOTIDE SEQUENCE</scope>
    <source>
        <strain evidence="2">MPI-SDFR-AT-0120</strain>
    </source>
</reference>